<evidence type="ECO:0008006" key="6">
    <source>
        <dbReference type="Google" id="ProtNLM"/>
    </source>
</evidence>
<evidence type="ECO:0000313" key="5">
    <source>
        <dbReference type="Proteomes" id="UP001153709"/>
    </source>
</evidence>
<reference evidence="4" key="1">
    <citation type="submission" date="2022-01" db="EMBL/GenBank/DDBJ databases">
        <authorList>
            <person name="King R."/>
        </authorList>
    </citation>
    <scope>NUCLEOTIDE SEQUENCE</scope>
</reference>
<dbReference type="InterPro" id="IPR036322">
    <property type="entry name" value="WD40_repeat_dom_sf"/>
</dbReference>
<dbReference type="InterPro" id="IPR001680">
    <property type="entry name" value="WD40_rpt"/>
</dbReference>
<dbReference type="SMART" id="SM00320">
    <property type="entry name" value="WD40"/>
    <property type="match status" value="4"/>
</dbReference>
<dbReference type="PANTHER" id="PTHR19854">
    <property type="entry name" value="TRANSDUCIN BETA-LIKE 3"/>
    <property type="match status" value="1"/>
</dbReference>
<gene>
    <name evidence="4" type="ORF">DIABBA_LOCUS7537</name>
</gene>
<evidence type="ECO:0000256" key="2">
    <source>
        <dbReference type="ARBA" id="ARBA00022737"/>
    </source>
</evidence>
<dbReference type="AlphaFoldDB" id="A0A9N9SXD4"/>
<protein>
    <recommendedName>
        <fullName evidence="6">Guanine nucleotide-binding protein subunit beta-like protein 1</fullName>
    </recommendedName>
</protein>
<accession>A0A9N9SXD4</accession>
<dbReference type="Pfam" id="PF00400">
    <property type="entry name" value="WD40"/>
    <property type="match status" value="2"/>
</dbReference>
<keyword evidence="5" id="KW-1185">Reference proteome</keyword>
<dbReference type="EMBL" id="OU898280">
    <property type="protein sequence ID" value="CAG9834206.1"/>
    <property type="molecule type" value="Genomic_DNA"/>
</dbReference>
<dbReference type="PROSITE" id="PS50082">
    <property type="entry name" value="WD_REPEATS_2"/>
    <property type="match status" value="1"/>
</dbReference>
<organism evidence="4 5">
    <name type="scientific">Diabrotica balteata</name>
    <name type="common">Banded cucumber beetle</name>
    <dbReference type="NCBI Taxonomy" id="107213"/>
    <lineage>
        <taxon>Eukaryota</taxon>
        <taxon>Metazoa</taxon>
        <taxon>Ecdysozoa</taxon>
        <taxon>Arthropoda</taxon>
        <taxon>Hexapoda</taxon>
        <taxon>Insecta</taxon>
        <taxon>Pterygota</taxon>
        <taxon>Neoptera</taxon>
        <taxon>Endopterygota</taxon>
        <taxon>Coleoptera</taxon>
        <taxon>Polyphaga</taxon>
        <taxon>Cucujiformia</taxon>
        <taxon>Chrysomeloidea</taxon>
        <taxon>Chrysomelidae</taxon>
        <taxon>Galerucinae</taxon>
        <taxon>Diabroticina</taxon>
        <taxon>Diabroticites</taxon>
        <taxon>Diabrotica</taxon>
    </lineage>
</organism>
<dbReference type="Gene3D" id="2.130.10.10">
    <property type="entry name" value="YVTN repeat-like/Quinoprotein amine dehydrogenase"/>
    <property type="match status" value="2"/>
</dbReference>
<evidence type="ECO:0000313" key="4">
    <source>
        <dbReference type="EMBL" id="CAG9834206.1"/>
    </source>
</evidence>
<keyword evidence="1 3" id="KW-0853">WD repeat</keyword>
<dbReference type="Proteomes" id="UP001153709">
    <property type="component" value="Chromosome 5"/>
</dbReference>
<sequence length="312" mass="34828">MAVLPPDPVFCFKEDMGQIHSLNFCVRGENFVSHVLAGTEKGGVYFWDLETNRLHHKQAMGKSIQAIHTFDYKVLTQEKEGSVKLWSVRKSSYEVEKETTCGIGFCKSILINEALIVPQENSCVDVLQVTDLTKIKQLNPGRENLGQVMALQEVTIGNSCCVMAAYETGDVVLWDLNTFQPCGHIKLQEHLTSLTFDPYTKRAVCGAASNMLQVFTIDSSYQMALKAEVSITNEGCNIVKLRPDGKVLVSGGWDGRLRVFSWRTLRILAVLAEHKTTITDIQYSPHPVNYWKSNIMAACGGDGVISLWNLYN</sequence>
<keyword evidence="2" id="KW-0677">Repeat</keyword>
<feature type="repeat" description="WD" evidence="3">
    <location>
        <begin position="271"/>
        <end position="312"/>
    </location>
</feature>
<dbReference type="InterPro" id="IPR019775">
    <property type="entry name" value="WD40_repeat_CS"/>
</dbReference>
<dbReference type="OrthoDB" id="7668193at2759"/>
<dbReference type="PROSITE" id="PS00678">
    <property type="entry name" value="WD_REPEATS_1"/>
    <property type="match status" value="1"/>
</dbReference>
<evidence type="ECO:0000256" key="1">
    <source>
        <dbReference type="ARBA" id="ARBA00022574"/>
    </source>
</evidence>
<evidence type="ECO:0000256" key="3">
    <source>
        <dbReference type="PROSITE-ProRule" id="PRU00221"/>
    </source>
</evidence>
<proteinExistence type="predicted"/>
<dbReference type="PANTHER" id="PTHR19854:SF1">
    <property type="entry name" value="GUANINE NUCLEOTIDE-BINDING PROTEIN SUBUNIT BETA-LIKE PROTEIN 1"/>
    <property type="match status" value="1"/>
</dbReference>
<dbReference type="PROSITE" id="PS50294">
    <property type="entry name" value="WD_REPEATS_REGION"/>
    <property type="match status" value="1"/>
</dbReference>
<name>A0A9N9SXD4_DIABA</name>
<dbReference type="SUPFAM" id="SSF50978">
    <property type="entry name" value="WD40 repeat-like"/>
    <property type="match status" value="1"/>
</dbReference>
<dbReference type="InterPro" id="IPR015943">
    <property type="entry name" value="WD40/YVTN_repeat-like_dom_sf"/>
</dbReference>